<keyword evidence="3" id="KW-1185">Reference proteome</keyword>
<protein>
    <recommendedName>
        <fullName evidence="4">Secreted protein</fullName>
    </recommendedName>
</protein>
<dbReference type="EMBL" id="JAGMWT010000005">
    <property type="protein sequence ID" value="KAH7128784.1"/>
    <property type="molecule type" value="Genomic_DNA"/>
</dbReference>
<keyword evidence="1" id="KW-0732">Signal</keyword>
<proteinExistence type="predicted"/>
<evidence type="ECO:0000313" key="2">
    <source>
        <dbReference type="EMBL" id="KAH7128784.1"/>
    </source>
</evidence>
<accession>A0A9P9DYG8</accession>
<name>A0A9P9DYG8_9PLEO</name>
<dbReference type="Proteomes" id="UP000700596">
    <property type="component" value="Unassembled WGS sequence"/>
</dbReference>
<feature type="chain" id="PRO_5040248057" description="Secreted protein" evidence="1">
    <location>
        <begin position="25"/>
        <end position="74"/>
    </location>
</feature>
<comment type="caution">
    <text evidence="2">The sequence shown here is derived from an EMBL/GenBank/DDBJ whole genome shotgun (WGS) entry which is preliminary data.</text>
</comment>
<gene>
    <name evidence="2" type="ORF">B0J11DRAFT_279275</name>
</gene>
<organism evidence="2 3">
    <name type="scientific">Dendryphion nanum</name>
    <dbReference type="NCBI Taxonomy" id="256645"/>
    <lineage>
        <taxon>Eukaryota</taxon>
        <taxon>Fungi</taxon>
        <taxon>Dikarya</taxon>
        <taxon>Ascomycota</taxon>
        <taxon>Pezizomycotina</taxon>
        <taxon>Dothideomycetes</taxon>
        <taxon>Pleosporomycetidae</taxon>
        <taxon>Pleosporales</taxon>
        <taxon>Torulaceae</taxon>
        <taxon>Dendryphion</taxon>
    </lineage>
</organism>
<reference evidence="2" key="1">
    <citation type="journal article" date="2021" name="Nat. Commun.">
        <title>Genetic determinants of endophytism in the Arabidopsis root mycobiome.</title>
        <authorList>
            <person name="Mesny F."/>
            <person name="Miyauchi S."/>
            <person name="Thiergart T."/>
            <person name="Pickel B."/>
            <person name="Atanasova L."/>
            <person name="Karlsson M."/>
            <person name="Huettel B."/>
            <person name="Barry K.W."/>
            <person name="Haridas S."/>
            <person name="Chen C."/>
            <person name="Bauer D."/>
            <person name="Andreopoulos W."/>
            <person name="Pangilinan J."/>
            <person name="LaButti K."/>
            <person name="Riley R."/>
            <person name="Lipzen A."/>
            <person name="Clum A."/>
            <person name="Drula E."/>
            <person name="Henrissat B."/>
            <person name="Kohler A."/>
            <person name="Grigoriev I.V."/>
            <person name="Martin F.M."/>
            <person name="Hacquard S."/>
        </authorList>
    </citation>
    <scope>NUCLEOTIDE SEQUENCE</scope>
    <source>
        <strain evidence="2">MPI-CAGE-CH-0243</strain>
    </source>
</reference>
<feature type="signal peptide" evidence="1">
    <location>
        <begin position="1"/>
        <end position="24"/>
    </location>
</feature>
<evidence type="ECO:0000313" key="3">
    <source>
        <dbReference type="Proteomes" id="UP000700596"/>
    </source>
</evidence>
<sequence length="74" mass="8501">MKRTSSSAGLPVRLFFFLFFPAVSLPLFNPPLLRQTIARGGNEEPSERLRYEWRMAYRCAATLNRYRATNTTSG</sequence>
<dbReference type="AlphaFoldDB" id="A0A9P9DYG8"/>
<evidence type="ECO:0008006" key="4">
    <source>
        <dbReference type="Google" id="ProtNLM"/>
    </source>
</evidence>
<evidence type="ECO:0000256" key="1">
    <source>
        <dbReference type="SAM" id="SignalP"/>
    </source>
</evidence>